<evidence type="ECO:0000313" key="6">
    <source>
        <dbReference type="EMBL" id="HGT98247.1"/>
    </source>
</evidence>
<evidence type="ECO:0000256" key="1">
    <source>
        <dbReference type="ARBA" id="ARBA00022691"/>
    </source>
</evidence>
<dbReference type="PANTHER" id="PTHR35092">
    <property type="entry name" value="CHLORINASE MJ1651"/>
    <property type="match status" value="1"/>
</dbReference>
<dbReference type="Pfam" id="PF20257">
    <property type="entry name" value="SAM_HAT_C"/>
    <property type="match status" value="1"/>
</dbReference>
<dbReference type="AlphaFoldDB" id="A0A7J3MXG8"/>
<dbReference type="SUPFAM" id="SSF102522">
    <property type="entry name" value="Bacterial fluorinating enzyme, N-terminal domain"/>
    <property type="match status" value="1"/>
</dbReference>
<comment type="caution">
    <text evidence="6">The sequence shown here is derived from an EMBL/GenBank/DDBJ whole genome shotgun (WGS) entry which is preliminary data.</text>
</comment>
<keyword evidence="1" id="KW-0949">S-adenosyl-L-methionine</keyword>
<evidence type="ECO:0000256" key="2">
    <source>
        <dbReference type="ARBA" id="ARBA00024035"/>
    </source>
</evidence>
<comment type="similarity">
    <text evidence="2">Belongs to the SAM hydrolase / SAM-dependent halogenase family.</text>
</comment>
<feature type="domain" description="S-adenosyl-l-methionine hydroxide adenosyltransferase N-terminal" evidence="3">
    <location>
        <begin position="11"/>
        <end position="156"/>
    </location>
</feature>
<dbReference type="InterPro" id="IPR023227">
    <property type="entry name" value="SAM_OH_AdoTrfase_C_sf"/>
</dbReference>
<dbReference type="Gene3D" id="3.40.50.10790">
    <property type="entry name" value="S-adenosyl-l-methionine hydroxide adenosyltransferase, N-terminal"/>
    <property type="match status" value="1"/>
</dbReference>
<dbReference type="InterPro" id="IPR023228">
    <property type="entry name" value="SAM_OH_AdoTrfase_N_sf"/>
</dbReference>
<name>A0A7J3MXG8_9CREN</name>
<dbReference type="InterPro" id="IPR046469">
    <property type="entry name" value="SAM_HAT_N"/>
</dbReference>
<feature type="domain" description="S-adenosyl-l-methionine hydroxide adenosyltransferase C-terminal" evidence="4">
    <location>
        <begin position="185"/>
        <end position="271"/>
    </location>
</feature>
<gene>
    <name evidence="5" type="ORF">ENT99_03865</name>
    <name evidence="6" type="ORF">ENU64_02290</name>
</gene>
<evidence type="ECO:0000259" key="4">
    <source>
        <dbReference type="Pfam" id="PF20257"/>
    </source>
</evidence>
<dbReference type="Gene3D" id="2.40.30.90">
    <property type="entry name" value="Bacterial fluorinating enzyme like"/>
    <property type="match status" value="1"/>
</dbReference>
<evidence type="ECO:0000259" key="3">
    <source>
        <dbReference type="Pfam" id="PF01887"/>
    </source>
</evidence>
<reference evidence="6" key="1">
    <citation type="journal article" date="2020" name="mSystems">
        <title>Genome- and Community-Level Interaction Insights into Carbon Utilization and Element Cycling Functions of Hydrothermarchaeota in Hydrothermal Sediment.</title>
        <authorList>
            <person name="Zhou Z."/>
            <person name="Liu Y."/>
            <person name="Xu W."/>
            <person name="Pan J."/>
            <person name="Luo Z.H."/>
            <person name="Li M."/>
        </authorList>
    </citation>
    <scope>NUCLEOTIDE SEQUENCE [LARGE SCALE GENOMIC DNA]</scope>
    <source>
        <strain evidence="5">SpSt-629</strain>
        <strain evidence="6">SpSt-688</strain>
    </source>
</reference>
<evidence type="ECO:0008006" key="7">
    <source>
        <dbReference type="Google" id="ProtNLM"/>
    </source>
</evidence>
<dbReference type="SUPFAM" id="SSF101852">
    <property type="entry name" value="Bacterial fluorinating enzyme, C-terminal domain"/>
    <property type="match status" value="1"/>
</dbReference>
<protein>
    <recommendedName>
        <fullName evidence="7">SAM-dependent chlorinase/fluorinase</fullName>
    </recommendedName>
</protein>
<dbReference type="InterPro" id="IPR002747">
    <property type="entry name" value="SAM_OH_AdoTrfase"/>
</dbReference>
<dbReference type="EMBL" id="DTDH01000065">
    <property type="protein sequence ID" value="HGT98247.1"/>
    <property type="molecule type" value="Genomic_DNA"/>
</dbReference>
<evidence type="ECO:0000313" key="5">
    <source>
        <dbReference type="EMBL" id="HFQ78823.1"/>
    </source>
</evidence>
<accession>A0A7J3MXG8</accession>
<proteinExistence type="inferred from homology"/>
<dbReference type="PANTHER" id="PTHR35092:SF1">
    <property type="entry name" value="CHLORINASE MJ1651"/>
    <property type="match status" value="1"/>
</dbReference>
<dbReference type="Pfam" id="PF01887">
    <property type="entry name" value="SAM_HAT_N"/>
    <property type="match status" value="1"/>
</dbReference>
<organism evidence="6">
    <name type="scientific">Ignisphaera aggregans</name>
    <dbReference type="NCBI Taxonomy" id="334771"/>
    <lineage>
        <taxon>Archaea</taxon>
        <taxon>Thermoproteota</taxon>
        <taxon>Thermoprotei</taxon>
        <taxon>Desulfurococcales</taxon>
        <taxon>Desulfurococcaceae</taxon>
        <taxon>Ignisphaera</taxon>
    </lineage>
</organism>
<dbReference type="InterPro" id="IPR046470">
    <property type="entry name" value="SAM_HAT_C"/>
</dbReference>
<dbReference type="PIRSF" id="PIRSF006779">
    <property type="entry name" value="UCP006779"/>
    <property type="match status" value="1"/>
</dbReference>
<dbReference type="EMBL" id="DTAU01000073">
    <property type="protein sequence ID" value="HFQ78823.1"/>
    <property type="molecule type" value="Genomic_DNA"/>
</dbReference>
<sequence length="276" mass="30548">MVIDITPCGIIAILTDFGLNDPYVAMMKAVALDICPYVKIVDIVHTVNSFDIEGAAFMLYITYRYFPRGTVFVAIVDPGVGSSRRAIAIATKNYIFIGPDNGLLTPSIRDDGIVSVYLIENEKYFRKPTSKSFHGRDIFMPIASHIVCGLPLDNIGRKIEPQSIVDLGIDVDYIEKSGKCVKLKAVYIDKFGNIVLSTYFNKLKQLLGVDMGTKILLITNNRKFVTEVAEVFSLAPKGSIVLYENSFGFAELALNQGSAQNILNIDRNETVQLCKD</sequence>